<dbReference type="InterPro" id="IPR008965">
    <property type="entry name" value="CBM2/CBM3_carb-bd_dom_sf"/>
</dbReference>
<dbReference type="CDD" id="cd08547">
    <property type="entry name" value="Type_II_cohesin"/>
    <property type="match status" value="1"/>
</dbReference>
<dbReference type="EMBL" id="UINC01000329">
    <property type="protein sequence ID" value="SUZ53368.1"/>
    <property type="molecule type" value="Genomic_DNA"/>
</dbReference>
<feature type="domain" description="Fibronectin type-III" evidence="1">
    <location>
        <begin position="503"/>
        <end position="604"/>
    </location>
</feature>
<dbReference type="InterPro" id="IPR013783">
    <property type="entry name" value="Ig-like_fold"/>
</dbReference>
<dbReference type="AlphaFoldDB" id="A0A381NHR6"/>
<dbReference type="SUPFAM" id="SSF49899">
    <property type="entry name" value="Concanavalin A-like lectins/glucanases"/>
    <property type="match status" value="1"/>
</dbReference>
<sequence>MLKTMKKIFLSAALVAAVTHAQDVSIMVSDTSFAGYTDDIVVSVMLSNPNSTVGGMQFDVSVEPSMVMLSGVSPVGIGSSFSADYSSLNNGSSRVVFYNGSGPDGISSGASGSILNLHFSGSTVLSAVLGINISNLIVSDEDGVIVSAQSSNGNLTIGDVIYLSGSTATADVLETVEIDFSITNSGAVGGLQFDLKDSPNYLDLVSLETTERTAGFSVDFNNVDNDAYSRIVIYSADNANIDPGAGSVLTATFEVHNNAYADSVSIFLENVVVTDGIGGSYWIASADSATVIVYPGYIEEPSNLQAIDGQDAQVTLTWDPPTGPIPDNISEDFEEGIPDDWTLTTNSSQGWYLTTDCTSDFWTVPVHTTYMCANDDDANDDGSVDYMVTPVFNVSGAEAVLLSFASYFDGAYSQSASIGVSEDGVNFTEVYQLNPATEWVTETVDLAPYITGDNLYILFHANDNAVWASGWAVDDVSISFTSRNTDRLIHYNLTEVGEWVITAPKEDVITKYGGGIPFTHRIDIDNPIVQNNNRPVDIDSYKIYKSFNATTGFEEIVELDGNTTTYTDLDVVNSTTYYYYVTAIYPDGSESVPTNIVSAGPVEWIECYMSDGESLSGQTDTIDISVNNESLLGGLFFEIEDFPDVLTGENILPTDRTAGWSLSVLDDNGKISIAGFGPLAGADPLQPGDGPVCRVVVRPLTDQTQTVTLTMTDVQIQDISSPPVQLNWTAEPATYEVMIETQYLMLTDGYAEPGAQMTSSLCLVNTQPVYGVQVDFIPDPPFLTGSGMQITDLIDFSTWSVSSQHIGNTFTLLLFDNTLSNPIPPGYWYLGEVLLDILPGSPEAFTVDITYGEMVVSDSYNNPMVSVGLPSEVYIGLPPVSYSIQNVMGELTSGGTGSFEVHMDNTETVGTISFEIADVPEYLTVTSVEALDRFSNGVIDGSSGEDSDGENFYFLGYDFAGGVPPGSGGIIKVNVQMNQDINNPNVMMFFEEVSGGDAGANAIIAASDGMGLFNTTMLSSDLGPTVPDKYGLNSNFPNPFNPVTFITYDLAGDGQVNLSVYNIVGRKVKTLVNKYETAGRKATAWYGVDDSGSPLSAGMYFYRLTAGGKVFTKKMVLMK</sequence>
<dbReference type="Gene3D" id="2.60.40.4070">
    <property type="match status" value="1"/>
</dbReference>
<dbReference type="Gene3D" id="2.60.120.200">
    <property type="match status" value="1"/>
</dbReference>
<accession>A0A381NHR6</accession>
<dbReference type="SUPFAM" id="SSF49265">
    <property type="entry name" value="Fibronectin type III"/>
    <property type="match status" value="1"/>
</dbReference>
<reference evidence="2" key="1">
    <citation type="submission" date="2018-05" db="EMBL/GenBank/DDBJ databases">
        <authorList>
            <person name="Lanie J.A."/>
            <person name="Ng W.-L."/>
            <person name="Kazmierczak K.M."/>
            <person name="Andrzejewski T.M."/>
            <person name="Davidsen T.M."/>
            <person name="Wayne K.J."/>
            <person name="Tettelin H."/>
            <person name="Glass J.I."/>
            <person name="Rusch D."/>
            <person name="Podicherti R."/>
            <person name="Tsui H.-C.T."/>
            <person name="Winkler M.E."/>
        </authorList>
    </citation>
    <scope>NUCLEOTIDE SEQUENCE</scope>
</reference>
<proteinExistence type="predicted"/>
<dbReference type="InterPro" id="IPR026444">
    <property type="entry name" value="Secre_tail"/>
</dbReference>
<dbReference type="NCBIfam" id="NF038128">
    <property type="entry name" value="choice_anch_J"/>
    <property type="match status" value="1"/>
</dbReference>
<dbReference type="GO" id="GO:0030246">
    <property type="term" value="F:carbohydrate binding"/>
    <property type="evidence" value="ECO:0007669"/>
    <property type="project" value="InterPro"/>
</dbReference>
<dbReference type="NCBIfam" id="TIGR04183">
    <property type="entry name" value="Por_Secre_tail"/>
    <property type="match status" value="1"/>
</dbReference>
<gene>
    <name evidence="2" type="ORF">METZ01_LOCUS6222</name>
</gene>
<evidence type="ECO:0000259" key="1">
    <source>
        <dbReference type="PROSITE" id="PS50853"/>
    </source>
</evidence>
<evidence type="ECO:0000313" key="2">
    <source>
        <dbReference type="EMBL" id="SUZ53368.1"/>
    </source>
</evidence>
<dbReference type="SUPFAM" id="SSF49384">
    <property type="entry name" value="Carbohydrate-binding domain"/>
    <property type="match status" value="2"/>
</dbReference>
<organism evidence="2">
    <name type="scientific">marine metagenome</name>
    <dbReference type="NCBI Taxonomy" id="408172"/>
    <lineage>
        <taxon>unclassified sequences</taxon>
        <taxon>metagenomes</taxon>
        <taxon>ecological metagenomes</taxon>
    </lineage>
</organism>
<dbReference type="Gene3D" id="2.60.40.10">
    <property type="entry name" value="Immunoglobulins"/>
    <property type="match status" value="1"/>
</dbReference>
<dbReference type="Gene3D" id="2.60.40.680">
    <property type="match status" value="3"/>
</dbReference>
<dbReference type="PROSITE" id="PS50853">
    <property type="entry name" value="FN3"/>
    <property type="match status" value="1"/>
</dbReference>
<dbReference type="InterPro" id="IPR036116">
    <property type="entry name" value="FN3_sf"/>
</dbReference>
<name>A0A381NHR6_9ZZZZ</name>
<dbReference type="InterPro" id="IPR013320">
    <property type="entry name" value="ConA-like_dom_sf"/>
</dbReference>
<protein>
    <recommendedName>
        <fullName evidence="1">Fibronectin type-III domain-containing protein</fullName>
    </recommendedName>
</protein>
<dbReference type="InterPro" id="IPR003961">
    <property type="entry name" value="FN3_dom"/>
</dbReference>